<dbReference type="InterPro" id="IPR036291">
    <property type="entry name" value="NAD(P)-bd_dom_sf"/>
</dbReference>
<evidence type="ECO:0000256" key="3">
    <source>
        <dbReference type="ARBA" id="ARBA00023002"/>
    </source>
</evidence>
<feature type="site" description="Important for catalytic activity" evidence="4">
    <location>
        <position position="142"/>
    </location>
</feature>
<dbReference type="RefSeq" id="WP_133869911.1">
    <property type="nucleotide sequence ID" value="NZ_JAVJPS010000033.1"/>
</dbReference>
<evidence type="ECO:0000313" key="8">
    <source>
        <dbReference type="Proteomes" id="UP000294558"/>
    </source>
</evidence>
<evidence type="ECO:0000313" key="7">
    <source>
        <dbReference type="EMBL" id="TDT17634.1"/>
    </source>
</evidence>
<sequence length="287" mass="30949">MTTIERVGVVGCGLMGSGIAEVCARAGLDVMVREVTQEAAEAGRARLVKSLDRGLSAGKLTEDERDGAVARLGFTTEMAELADRQLVVEAVVEDEAMKVDIFKQLDAVLAADDAILASNTSSIPIMKLGTATSRPEQVIGIHFFNPVPVLKLVELVTSLMTSPDTTERSERFATDVLDKHVVQSQDRAGFIVNALLIPYLLSAIRMMESGFASKEDIDTGMVEGCSHPMGPLRLTDLIGLDTTLAVAESLYEEFKEPLYAPPPLLSRMVDAGLLGRKAGRGFYDYAR</sequence>
<proteinExistence type="inferred from homology"/>
<protein>
    <submittedName>
        <fullName evidence="7">3-hydroxyacyl-CoA dehydrogenase</fullName>
    </submittedName>
</protein>
<dbReference type="NCBIfam" id="NF005875">
    <property type="entry name" value="PRK07819.1"/>
    <property type="match status" value="1"/>
</dbReference>
<dbReference type="OrthoDB" id="9771883at2"/>
<name>A0A4R7I342_9ACTN</name>
<evidence type="ECO:0000256" key="1">
    <source>
        <dbReference type="ARBA" id="ARBA00005086"/>
    </source>
</evidence>
<dbReference type="SUPFAM" id="SSF48179">
    <property type="entry name" value="6-phosphogluconate dehydrogenase C-terminal domain-like"/>
    <property type="match status" value="1"/>
</dbReference>
<keyword evidence="3" id="KW-0560">Oxidoreductase</keyword>
<dbReference type="InterPro" id="IPR008927">
    <property type="entry name" value="6-PGluconate_DH-like_C_sf"/>
</dbReference>
<dbReference type="InterPro" id="IPR022694">
    <property type="entry name" value="3-OHacyl-CoA_DH"/>
</dbReference>
<dbReference type="Gene3D" id="3.40.50.720">
    <property type="entry name" value="NAD(P)-binding Rossmann-like Domain"/>
    <property type="match status" value="1"/>
</dbReference>
<comment type="pathway">
    <text evidence="1">Lipid metabolism; butanoate metabolism.</text>
</comment>
<evidence type="ECO:0000259" key="5">
    <source>
        <dbReference type="Pfam" id="PF00725"/>
    </source>
</evidence>
<evidence type="ECO:0000259" key="6">
    <source>
        <dbReference type="Pfam" id="PF02737"/>
    </source>
</evidence>
<evidence type="ECO:0000256" key="4">
    <source>
        <dbReference type="PIRSR" id="PIRSR000105-1"/>
    </source>
</evidence>
<organism evidence="7 8">
    <name type="scientific">Ilumatobacter fluminis</name>
    <dbReference type="NCBI Taxonomy" id="467091"/>
    <lineage>
        <taxon>Bacteria</taxon>
        <taxon>Bacillati</taxon>
        <taxon>Actinomycetota</taxon>
        <taxon>Acidimicrobiia</taxon>
        <taxon>Acidimicrobiales</taxon>
        <taxon>Ilumatobacteraceae</taxon>
        <taxon>Ilumatobacter</taxon>
    </lineage>
</organism>
<comment type="caution">
    <text evidence="7">The sequence shown here is derived from an EMBL/GenBank/DDBJ whole genome shotgun (WGS) entry which is preliminary data.</text>
</comment>
<dbReference type="GO" id="GO:0008691">
    <property type="term" value="F:3-hydroxybutyryl-CoA dehydrogenase activity"/>
    <property type="evidence" value="ECO:0007669"/>
    <property type="project" value="TreeGrafter"/>
</dbReference>
<dbReference type="AlphaFoldDB" id="A0A4R7I342"/>
<gene>
    <name evidence="7" type="ORF">BDK89_3245</name>
</gene>
<dbReference type="Pfam" id="PF02737">
    <property type="entry name" value="3HCDH_N"/>
    <property type="match status" value="1"/>
</dbReference>
<comment type="similarity">
    <text evidence="2">Belongs to the 3-hydroxyacyl-CoA dehydrogenase family.</text>
</comment>
<keyword evidence="8" id="KW-1185">Reference proteome</keyword>
<dbReference type="EMBL" id="SOAU01000001">
    <property type="protein sequence ID" value="TDT17634.1"/>
    <property type="molecule type" value="Genomic_DNA"/>
</dbReference>
<reference evidence="7 8" key="1">
    <citation type="submission" date="2019-03" db="EMBL/GenBank/DDBJ databases">
        <title>Sequencing the genomes of 1000 actinobacteria strains.</title>
        <authorList>
            <person name="Klenk H.-P."/>
        </authorList>
    </citation>
    <scope>NUCLEOTIDE SEQUENCE [LARGE SCALE GENOMIC DNA]</scope>
    <source>
        <strain evidence="7 8">DSM 18936</strain>
    </source>
</reference>
<dbReference type="FunFam" id="3.40.50.720:FF:000009">
    <property type="entry name" value="Fatty oxidation complex, alpha subunit"/>
    <property type="match status" value="1"/>
</dbReference>
<accession>A0A4R7I342</accession>
<dbReference type="PIRSF" id="PIRSF000105">
    <property type="entry name" value="HCDH"/>
    <property type="match status" value="1"/>
</dbReference>
<dbReference type="Gene3D" id="1.10.1040.10">
    <property type="entry name" value="N-(1-d-carboxylethyl)-l-norvaline Dehydrogenase, domain 2"/>
    <property type="match status" value="1"/>
</dbReference>
<dbReference type="GO" id="GO:0070403">
    <property type="term" value="F:NAD+ binding"/>
    <property type="evidence" value="ECO:0007669"/>
    <property type="project" value="InterPro"/>
</dbReference>
<dbReference type="SUPFAM" id="SSF51735">
    <property type="entry name" value="NAD(P)-binding Rossmann-fold domains"/>
    <property type="match status" value="1"/>
</dbReference>
<dbReference type="PANTHER" id="PTHR48075:SF9">
    <property type="entry name" value="3-HYDROXYBUTYRYL-COA DEHYDROGENASE"/>
    <property type="match status" value="1"/>
</dbReference>
<evidence type="ECO:0000256" key="2">
    <source>
        <dbReference type="ARBA" id="ARBA00009463"/>
    </source>
</evidence>
<dbReference type="Proteomes" id="UP000294558">
    <property type="component" value="Unassembled WGS sequence"/>
</dbReference>
<feature type="domain" description="3-hydroxyacyl-CoA dehydrogenase C-terminal" evidence="5">
    <location>
        <begin position="189"/>
        <end position="285"/>
    </location>
</feature>
<dbReference type="PANTHER" id="PTHR48075">
    <property type="entry name" value="3-HYDROXYACYL-COA DEHYDROGENASE FAMILY PROTEIN"/>
    <property type="match status" value="1"/>
</dbReference>
<dbReference type="InterPro" id="IPR013328">
    <property type="entry name" value="6PGD_dom2"/>
</dbReference>
<dbReference type="InterPro" id="IPR006176">
    <property type="entry name" value="3-OHacyl-CoA_DH_NAD-bd"/>
</dbReference>
<feature type="domain" description="3-hydroxyacyl-CoA dehydrogenase NAD binding" evidence="6">
    <location>
        <begin position="7"/>
        <end position="186"/>
    </location>
</feature>
<dbReference type="InterPro" id="IPR006108">
    <property type="entry name" value="3HC_DH_C"/>
</dbReference>
<dbReference type="Pfam" id="PF00725">
    <property type="entry name" value="3HCDH"/>
    <property type="match status" value="1"/>
</dbReference>
<dbReference type="GO" id="GO:0006635">
    <property type="term" value="P:fatty acid beta-oxidation"/>
    <property type="evidence" value="ECO:0007669"/>
    <property type="project" value="TreeGrafter"/>
</dbReference>